<keyword evidence="2" id="KW-1185">Reference proteome</keyword>
<dbReference type="EMBL" id="QAYG01000016">
    <property type="protein sequence ID" value="PTW53551.1"/>
    <property type="molecule type" value="Genomic_DNA"/>
</dbReference>
<evidence type="ECO:0000313" key="1">
    <source>
        <dbReference type="EMBL" id="PTW53551.1"/>
    </source>
</evidence>
<comment type="caution">
    <text evidence="1">The sequence shown here is derived from an EMBL/GenBank/DDBJ whole genome shotgun (WGS) entry which is preliminary data.</text>
</comment>
<dbReference type="RefSeq" id="WP_107992075.1">
    <property type="nucleotide sequence ID" value="NZ_QAYG01000016.1"/>
</dbReference>
<dbReference type="AlphaFoldDB" id="A0A2T5UQ59"/>
<proteinExistence type="predicted"/>
<dbReference type="OrthoDB" id="8410338at2"/>
<evidence type="ECO:0000313" key="2">
    <source>
        <dbReference type="Proteomes" id="UP000244081"/>
    </source>
</evidence>
<organism evidence="1 2">
    <name type="scientific">Breoghania corrubedonensis</name>
    <dbReference type="NCBI Taxonomy" id="665038"/>
    <lineage>
        <taxon>Bacteria</taxon>
        <taxon>Pseudomonadati</taxon>
        <taxon>Pseudomonadota</taxon>
        <taxon>Alphaproteobacteria</taxon>
        <taxon>Hyphomicrobiales</taxon>
        <taxon>Stappiaceae</taxon>
        <taxon>Breoghania</taxon>
    </lineage>
</organism>
<accession>A0A2T5UQ59</accession>
<gene>
    <name evidence="1" type="ORF">C8N35_1166</name>
</gene>
<protein>
    <submittedName>
        <fullName evidence="1">Uncharacterized protein</fullName>
    </submittedName>
</protein>
<reference evidence="1 2" key="1">
    <citation type="submission" date="2018-04" db="EMBL/GenBank/DDBJ databases">
        <title>Genomic Encyclopedia of Archaeal and Bacterial Type Strains, Phase II (KMG-II): from individual species to whole genera.</title>
        <authorList>
            <person name="Goeker M."/>
        </authorList>
    </citation>
    <scope>NUCLEOTIDE SEQUENCE [LARGE SCALE GENOMIC DNA]</scope>
    <source>
        <strain evidence="1 2">DSM 23382</strain>
    </source>
</reference>
<sequence>MSDEYFIADLRASFRRNPFITFWRPNNEGYTYPLVWAGRYSAEDVRSGGEYYTKCEGNTLARCAVPCDAVFWIAGEPARGLVDGDVGPVMPNTPNFRGYLRVSACRKPGEMLGGGGLHGPAAELLVDAIRSARRRTQEDLASYPLLHAVMDAFETSPWHARWLCEAAQIDPKTVITRLHARANDGGRS</sequence>
<name>A0A2T5UQ59_9HYPH</name>
<dbReference type="Proteomes" id="UP000244081">
    <property type="component" value="Unassembled WGS sequence"/>
</dbReference>